<evidence type="ECO:0000313" key="3">
    <source>
        <dbReference type="Proteomes" id="UP000256220"/>
    </source>
</evidence>
<reference evidence="2 3" key="1">
    <citation type="journal article" date="2014" name="Genome Announc.">
        <title>Draft Genome Sequence of Amycolatopsis lurida NRRL 2430, Producer of the Glycopeptide Family Antibiotic Ristocetin.</title>
        <authorList>
            <person name="Kwun M.J."/>
            <person name="Hong H.J."/>
        </authorList>
    </citation>
    <scope>NUCLEOTIDE SEQUENCE [LARGE SCALE GENOMIC DNA]</scope>
    <source>
        <strain evidence="2 3">NRRL 2430</strain>
    </source>
</reference>
<sequence>MVRDPLIPRLVSVTEAAGIVGCSRQNINALINDGKLPAARAGTTLVMSEDTVRRYAAGERFGFPTLLVITAFDETTDGWIERDRKAVAPDYVFPSRFTAEDIGTAAGGPYRVELRDNNGKTLGLAEVTASDGEDPT</sequence>
<dbReference type="AlphaFoldDB" id="A0A2P2FKV8"/>
<dbReference type="InterPro" id="IPR041657">
    <property type="entry name" value="HTH_17"/>
</dbReference>
<keyword evidence="3" id="KW-1185">Reference proteome</keyword>
<evidence type="ECO:0000259" key="1">
    <source>
        <dbReference type="Pfam" id="PF12728"/>
    </source>
</evidence>
<organism evidence="2 3">
    <name type="scientific">Amycolatopsis lurida NRRL 2430</name>
    <dbReference type="NCBI Taxonomy" id="1460371"/>
    <lineage>
        <taxon>Bacteria</taxon>
        <taxon>Bacillati</taxon>
        <taxon>Actinomycetota</taxon>
        <taxon>Actinomycetes</taxon>
        <taxon>Pseudonocardiales</taxon>
        <taxon>Pseudonocardiaceae</taxon>
        <taxon>Amycolatopsis</taxon>
    </lineage>
</organism>
<dbReference type="Proteomes" id="UP000256220">
    <property type="component" value="Unassembled WGS sequence"/>
</dbReference>
<dbReference type="EMBL" id="JFBM01000034">
    <property type="protein sequence ID" value="KFU77352.1"/>
    <property type="molecule type" value="Genomic_DNA"/>
</dbReference>
<evidence type="ECO:0000313" key="2">
    <source>
        <dbReference type="EMBL" id="KFU77352.1"/>
    </source>
</evidence>
<proteinExistence type="predicted"/>
<protein>
    <recommendedName>
        <fullName evidence="1">Helix-turn-helix domain-containing protein</fullName>
    </recommendedName>
</protein>
<gene>
    <name evidence="2" type="ORF">BB31_31885</name>
</gene>
<dbReference type="Pfam" id="PF12728">
    <property type="entry name" value="HTH_17"/>
    <property type="match status" value="1"/>
</dbReference>
<feature type="domain" description="Helix-turn-helix" evidence="1">
    <location>
        <begin position="11"/>
        <end position="58"/>
    </location>
</feature>
<comment type="caution">
    <text evidence="2">The sequence shown here is derived from an EMBL/GenBank/DDBJ whole genome shotgun (WGS) entry which is preliminary data.</text>
</comment>
<accession>A0A2P2FKV8</accession>
<name>A0A2P2FKV8_AMYLU</name>